<dbReference type="PROSITE" id="PS51186">
    <property type="entry name" value="GNAT"/>
    <property type="match status" value="1"/>
</dbReference>
<dbReference type="GO" id="GO:0016747">
    <property type="term" value="F:acyltransferase activity, transferring groups other than amino-acyl groups"/>
    <property type="evidence" value="ECO:0007669"/>
    <property type="project" value="InterPro"/>
</dbReference>
<dbReference type="Gene3D" id="3.40.630.30">
    <property type="match status" value="1"/>
</dbReference>
<dbReference type="EMBL" id="CADCVH010000017">
    <property type="protein sequence ID" value="CAA9447520.1"/>
    <property type="molecule type" value="Genomic_DNA"/>
</dbReference>
<dbReference type="InterPro" id="IPR027365">
    <property type="entry name" value="GNAT_acetyltra_YdfB-like"/>
</dbReference>
<accession>A0A6J4QKL4</accession>
<sequence length="246" mass="27030">MESLAKSLPDVPRYLYARSMLLSNRCELLGLEEERYGPSFVARELEEREDRWFCVVGRPSEEAVREAARRNRDGGEVLATQEGAPRVVGALPGWTATRVIVHLLGDASRLPRLAEREVKPFGAPDLDAAADGLPEELLSYLESAVGRKAPVAASLADGRPVSFCCAEDETEGLWDIAIETLAGHRKRGHAARCVSWMVAEMRRRGKEPVWSAEETNPASLRLAAKLGFVPADELVLFQPAPQPETS</sequence>
<gene>
    <name evidence="2" type="ORF">AVDCRST_MAG02-548</name>
</gene>
<dbReference type="SUPFAM" id="SSF55729">
    <property type="entry name" value="Acyl-CoA N-acyltransferases (Nat)"/>
    <property type="match status" value="1"/>
</dbReference>
<proteinExistence type="predicted"/>
<evidence type="ECO:0000313" key="2">
    <source>
        <dbReference type="EMBL" id="CAA9447520.1"/>
    </source>
</evidence>
<protein>
    <recommendedName>
        <fullName evidence="1">N-acetyltransferase domain-containing protein</fullName>
    </recommendedName>
</protein>
<evidence type="ECO:0000259" key="1">
    <source>
        <dbReference type="PROSITE" id="PS51186"/>
    </source>
</evidence>
<name>A0A6J4QKL4_9ACTN</name>
<dbReference type="AlphaFoldDB" id="A0A6J4QKL4"/>
<dbReference type="Pfam" id="PF12746">
    <property type="entry name" value="GNAT_acetyltran"/>
    <property type="match status" value="1"/>
</dbReference>
<reference evidence="2" key="1">
    <citation type="submission" date="2020-02" db="EMBL/GenBank/DDBJ databases">
        <authorList>
            <person name="Meier V. D."/>
        </authorList>
    </citation>
    <scope>NUCLEOTIDE SEQUENCE</scope>
    <source>
        <strain evidence="2">AVDCRST_MAG02</strain>
    </source>
</reference>
<feature type="domain" description="N-acetyltransferase" evidence="1">
    <location>
        <begin position="108"/>
        <end position="246"/>
    </location>
</feature>
<dbReference type="InterPro" id="IPR000182">
    <property type="entry name" value="GNAT_dom"/>
</dbReference>
<organism evidence="2">
    <name type="scientific">uncultured Rubrobacteraceae bacterium</name>
    <dbReference type="NCBI Taxonomy" id="349277"/>
    <lineage>
        <taxon>Bacteria</taxon>
        <taxon>Bacillati</taxon>
        <taxon>Actinomycetota</taxon>
        <taxon>Rubrobacteria</taxon>
        <taxon>Rubrobacterales</taxon>
        <taxon>Rubrobacteraceae</taxon>
        <taxon>environmental samples</taxon>
    </lineage>
</organism>
<dbReference type="InterPro" id="IPR016181">
    <property type="entry name" value="Acyl_CoA_acyltransferase"/>
</dbReference>